<proteinExistence type="evidence at protein level"/>
<gene>
    <name evidence="3" type="primary">LOC100279225</name>
    <name evidence="2" type="ORF">ZEAMMB73_Zm00001d033333</name>
</gene>
<feature type="region of interest" description="Disordered" evidence="1">
    <location>
        <begin position="77"/>
        <end position="100"/>
    </location>
</feature>
<evidence type="ECO:0007829" key="5">
    <source>
        <dbReference type="PeptideAtlas" id="A0A1D6KXS3"/>
    </source>
</evidence>
<evidence type="ECO:0000313" key="4">
    <source>
        <dbReference type="Proteomes" id="UP000007305"/>
    </source>
</evidence>
<dbReference type="EnsemblPlants" id="Zm00001eb051460_T001">
    <property type="protein sequence ID" value="Zm00001eb051460_P001"/>
    <property type="gene ID" value="Zm00001eb051460"/>
</dbReference>
<keyword evidence="4" id="KW-1185">Reference proteome</keyword>
<dbReference type="Gramene" id="Zm00001eb051460_T001">
    <property type="protein sequence ID" value="Zm00001eb051460_P001"/>
    <property type="gene ID" value="Zm00001eb051460"/>
</dbReference>
<reference evidence="3" key="3">
    <citation type="submission" date="2021-05" db="UniProtKB">
        <authorList>
            <consortium name="EnsemblPlants"/>
        </authorList>
    </citation>
    <scope>IDENTIFICATION</scope>
    <source>
        <strain evidence="3">cv. B73</strain>
    </source>
</reference>
<name>A0A1D6KXS3_MAIZE</name>
<feature type="compositionally biased region" description="Pro residues" evidence="1">
    <location>
        <begin position="90"/>
        <end position="100"/>
    </location>
</feature>
<dbReference type="AlphaFoldDB" id="A0A1D6KXS3"/>
<feature type="compositionally biased region" description="Low complexity" evidence="1">
    <location>
        <begin position="77"/>
        <end position="89"/>
    </location>
</feature>
<dbReference type="InterPro" id="IPR011989">
    <property type="entry name" value="ARM-like"/>
</dbReference>
<dbReference type="SUPFAM" id="SSF48371">
    <property type="entry name" value="ARM repeat"/>
    <property type="match status" value="1"/>
</dbReference>
<dbReference type="InterPro" id="IPR016024">
    <property type="entry name" value="ARM-type_fold"/>
</dbReference>
<dbReference type="GO" id="GO:0005634">
    <property type="term" value="C:nucleus"/>
    <property type="evidence" value="ECO:0000318"/>
    <property type="project" value="GO_Central"/>
</dbReference>
<evidence type="ECO:0000256" key="1">
    <source>
        <dbReference type="SAM" id="MobiDB-lite"/>
    </source>
</evidence>
<dbReference type="Pfam" id="PF12422">
    <property type="entry name" value="Condensin2nSMC"/>
    <property type="match status" value="1"/>
</dbReference>
<dbReference type="PaxDb" id="4577-GRMZM2G051894_P01"/>
<dbReference type="GO" id="GO:0000796">
    <property type="term" value="C:condensin complex"/>
    <property type="evidence" value="ECO:0000318"/>
    <property type="project" value="GO_Central"/>
</dbReference>
<dbReference type="GO" id="GO:0000070">
    <property type="term" value="P:mitotic sister chromatid segregation"/>
    <property type="evidence" value="ECO:0000318"/>
    <property type="project" value="GO_Central"/>
</dbReference>
<dbReference type="Proteomes" id="UP000007305">
    <property type="component" value="Chromosome 1"/>
</dbReference>
<feature type="region of interest" description="Disordered" evidence="1">
    <location>
        <begin position="1"/>
        <end position="24"/>
    </location>
</feature>
<evidence type="ECO:0000313" key="2">
    <source>
        <dbReference type="EMBL" id="ONM07248.1"/>
    </source>
</evidence>
<dbReference type="PANTHER" id="PTHR16199">
    <property type="entry name" value="CONDENSIN-2 COMPLEX SUBUNIT G2"/>
    <property type="match status" value="1"/>
</dbReference>
<reference evidence="2 4" key="1">
    <citation type="submission" date="2015-12" db="EMBL/GenBank/DDBJ databases">
        <title>Update maize B73 reference genome by single molecule sequencing technologies.</title>
        <authorList>
            <consortium name="Maize Genome Sequencing Project"/>
            <person name="Ware D."/>
        </authorList>
    </citation>
    <scope>NUCLEOTIDE SEQUENCE [LARGE SCALE GENOMIC DNA]</scope>
    <source>
        <strain evidence="4">cv. B73</strain>
        <tissue evidence="2">Seedling</tissue>
    </source>
</reference>
<accession>A0A1D6KXS3</accession>
<dbReference type="PANTHER" id="PTHR16199:SF4">
    <property type="entry name" value="CONDENSIN-2 COMPLEX SUBUNIT G2"/>
    <property type="match status" value="1"/>
</dbReference>
<dbReference type="InterPro" id="IPR024741">
    <property type="entry name" value="Condensin2_G2"/>
</dbReference>
<feature type="region of interest" description="Disordered" evidence="1">
    <location>
        <begin position="866"/>
        <end position="886"/>
    </location>
</feature>
<dbReference type="OMA" id="RNFQFHK"/>
<dbReference type="Gene3D" id="1.25.10.10">
    <property type="entry name" value="Leucine-rich Repeat Variant"/>
    <property type="match status" value="1"/>
</dbReference>
<feature type="compositionally biased region" description="Basic residues" evidence="1">
    <location>
        <begin position="1"/>
        <end position="10"/>
    </location>
</feature>
<dbReference type="eggNOG" id="KOG1949">
    <property type="taxonomic scope" value="Eukaryota"/>
</dbReference>
<accession>A0A317YL36</accession>
<dbReference type="EMBL" id="CM007647">
    <property type="protein sequence ID" value="ONM07248.1"/>
    <property type="molecule type" value="Genomic_DNA"/>
</dbReference>
<organism evidence="2">
    <name type="scientific">Zea mays</name>
    <name type="common">Maize</name>
    <dbReference type="NCBI Taxonomy" id="4577"/>
    <lineage>
        <taxon>Eukaryota</taxon>
        <taxon>Viridiplantae</taxon>
        <taxon>Streptophyta</taxon>
        <taxon>Embryophyta</taxon>
        <taxon>Tracheophyta</taxon>
        <taxon>Spermatophyta</taxon>
        <taxon>Magnoliopsida</taxon>
        <taxon>Liliopsida</taxon>
        <taxon>Poales</taxon>
        <taxon>Poaceae</taxon>
        <taxon>PACMAD clade</taxon>
        <taxon>Panicoideae</taxon>
        <taxon>Andropogonodae</taxon>
        <taxon>Andropogoneae</taxon>
        <taxon>Tripsacinae</taxon>
        <taxon>Zea</taxon>
    </lineage>
</organism>
<dbReference type="ExpressionAtlas" id="A0A1D6KXS3">
    <property type="expression patterns" value="baseline and differential"/>
</dbReference>
<evidence type="ECO:0000313" key="3">
    <source>
        <dbReference type="EnsemblPlants" id="Zm00001eb051460_P001"/>
    </source>
</evidence>
<protein>
    <submittedName>
        <fullName evidence="2">ARM repeat superfamily protein</fullName>
    </submittedName>
</protein>
<sequence>MPPARRRPRRGGTPAGAGDDSVPSSSADLLALAATLIPAAATAALKAPPQLKQLVHSLPVSHPLLISLPQALTLALATPSDPDAGSTSDAPPPPPPPPRPAAVLLHLLVTHPTHPPRWEDLVCPLALLHGRLALLATADPPLAALAAACFELAWRADAPGREALVAQTLPYLVALALTSGTSARPILRRLFALRDALPLLDYDDDQSISDFKMLLLRCFVSPLFLKAEEGRKFLALVLGVSEGIARDGLELIRAQVGMTGAKRAAVVAYGEVVFRAWKDGGWVKGEVGEAFLQGMVEGAVHAGSKEVAKAARKILSPFVEQRAVAGVEKLVFQLAEPVLFRSLQVANSNVRHNALHLLLDLFPLEDPDVTKDVNDPLLEKQFFLIDRLLMDEYPEIRTVAVEGISRILNQYWEIVPAPTISKFLSKIVDDMSKDSCNEVRLSTLNGLIYLLGNPQSHEILKVLLPRLSDMISDTALSIRAAAVDLLLAIRDLRSFQYNKVVGLGTLLSSLANDHPRIAQKITKLLIPSYFPSKLSPKEACARCIALIKRSPTAGARFCEFALSEGSSPRSIVELVKYSITLALSQTGLNSDQIDGLIIASVNLIKSLSNERSSLAALREFLANGKLRLVLQVAVSERARAALLGIVPVVLPDELSVLHEECMDIVVNAARISKQEEYQETVLEAHKLIVLGGWSDELFEALTNTLQSKASDFAEIYGVEPPPCPVASSRRKKGKSLKKIPVRDNVVGKGSSKSKISNEELAVAAGAAWQVNEIVKTKDLRDAFLQSSYSEIVFSSLKIISQVYIEQCLYLDSLDLAPVLAYLSLATCNDLPDVNQTGSCFESSTANQSLDHLLNCFDKLLNGTVSNPPSKLNKNGKALRSKDQQKGASEAKGTFNVIMLGASILKFIIDTNMKPLNDDKIRCLKFASSYIKYAVSSIKKHQEQSSCFKGGDLKDALLLVRSSFTYASKLLQLVLSSSPEESCPPEEAFFLANDLLDIVPAVESFAGSRFAPSIVSALKQWLPVLLLGLVCRWLIGSHNEMAPNVFHFADSVLPLWVTAVAKNELVDSKEPGQDEQSNLTAEGEDSLLSRKLAEMMAILLKKGSPRILDCASGVLLSTFQLTLRRSDYDIVLGMTRFICDKLLGNNSLALEKLQLTRDFLRENFLEIDRYVRDELVHDDDSRQQLEKAKALIRSVLTDV</sequence>
<dbReference type="STRING" id="4577.A0A1D6KXS3"/>
<keyword evidence="5" id="KW-1267">Proteomics identification</keyword>
<dbReference type="FunCoup" id="A0A1D6KXS3">
    <property type="interactions" value="2269"/>
</dbReference>
<reference evidence="3" key="2">
    <citation type="submission" date="2019-07" db="EMBL/GenBank/DDBJ databases">
        <authorList>
            <person name="Seetharam A."/>
            <person name="Woodhouse M."/>
            <person name="Cannon E."/>
        </authorList>
    </citation>
    <scope>NUCLEOTIDE SEQUENCE [LARGE SCALE GENOMIC DNA]</scope>
    <source>
        <strain evidence="3">cv. B73</strain>
    </source>
</reference>